<protein>
    <submittedName>
        <fullName evidence="1">Uncharacterized protein</fullName>
    </submittedName>
</protein>
<reference evidence="1" key="2">
    <citation type="journal article" date="2015" name="Fish Shellfish Immunol.">
        <title>Early steps in the European eel (Anguilla anguilla)-Vibrio vulnificus interaction in the gills: Role of the RtxA13 toxin.</title>
        <authorList>
            <person name="Callol A."/>
            <person name="Pajuelo D."/>
            <person name="Ebbesson L."/>
            <person name="Teles M."/>
            <person name="MacKenzie S."/>
            <person name="Amaro C."/>
        </authorList>
    </citation>
    <scope>NUCLEOTIDE SEQUENCE</scope>
</reference>
<proteinExistence type="predicted"/>
<accession>A0A0E9X2J1</accession>
<organism evidence="1">
    <name type="scientific">Anguilla anguilla</name>
    <name type="common">European freshwater eel</name>
    <name type="synonym">Muraena anguilla</name>
    <dbReference type="NCBI Taxonomy" id="7936"/>
    <lineage>
        <taxon>Eukaryota</taxon>
        <taxon>Metazoa</taxon>
        <taxon>Chordata</taxon>
        <taxon>Craniata</taxon>
        <taxon>Vertebrata</taxon>
        <taxon>Euteleostomi</taxon>
        <taxon>Actinopterygii</taxon>
        <taxon>Neopterygii</taxon>
        <taxon>Teleostei</taxon>
        <taxon>Anguilliformes</taxon>
        <taxon>Anguillidae</taxon>
        <taxon>Anguilla</taxon>
    </lineage>
</organism>
<reference evidence="1" key="1">
    <citation type="submission" date="2014-11" db="EMBL/GenBank/DDBJ databases">
        <authorList>
            <person name="Amaro Gonzalez C."/>
        </authorList>
    </citation>
    <scope>NUCLEOTIDE SEQUENCE</scope>
</reference>
<dbReference type="AlphaFoldDB" id="A0A0E9X2J1"/>
<sequence>MDKRMPRFYSPLFPYLQGPMPLRTRDEGKNTLHPRTWHDDKPTLYMYISCYLPKCTIARNRCRDTVVTMHFIITNANRF</sequence>
<evidence type="ECO:0000313" key="1">
    <source>
        <dbReference type="EMBL" id="JAH96120.1"/>
    </source>
</evidence>
<name>A0A0E9X2J1_ANGAN</name>
<dbReference type="EMBL" id="GBXM01012457">
    <property type="protein sequence ID" value="JAH96120.1"/>
    <property type="molecule type" value="Transcribed_RNA"/>
</dbReference>